<keyword evidence="4" id="KW-0433">Leucine-rich repeat</keyword>
<dbReference type="GO" id="GO:0005930">
    <property type="term" value="C:axoneme"/>
    <property type="evidence" value="ECO:0007669"/>
    <property type="project" value="TreeGrafter"/>
</dbReference>
<comment type="subcellular location">
    <subcellularLocation>
        <location evidence="2">Cell projection</location>
        <location evidence="2">Cilium</location>
    </subcellularLocation>
</comment>
<evidence type="ECO:0000256" key="7">
    <source>
        <dbReference type="ARBA" id="ARBA00023273"/>
    </source>
</evidence>
<comment type="function">
    <text evidence="1">Cilium-specific protein required for cilia structures.</text>
</comment>
<feature type="region of interest" description="Disordered" evidence="12">
    <location>
        <begin position="1080"/>
        <end position="1099"/>
    </location>
</feature>
<accession>A0AB39ZZ80</accession>
<keyword evidence="11" id="KW-0175">Coiled coil</keyword>
<evidence type="ECO:0000313" key="14">
    <source>
        <dbReference type="RefSeq" id="XP_016945994.3"/>
    </source>
</evidence>
<feature type="compositionally biased region" description="Basic and acidic residues" evidence="12">
    <location>
        <begin position="285"/>
        <end position="295"/>
    </location>
</feature>
<dbReference type="PANTHER" id="PTHR45973">
    <property type="entry name" value="PROTEIN PHOSPHATASE 1 REGULATORY SUBUNIT SDS22-RELATED"/>
    <property type="match status" value="1"/>
</dbReference>
<feature type="compositionally biased region" description="Basic and acidic residues" evidence="12">
    <location>
        <begin position="1268"/>
        <end position="1277"/>
    </location>
</feature>
<evidence type="ECO:0000256" key="3">
    <source>
        <dbReference type="ARBA" id="ARBA00006453"/>
    </source>
</evidence>
<dbReference type="PROSITE" id="PS51450">
    <property type="entry name" value="LRR"/>
    <property type="match status" value="5"/>
</dbReference>
<dbReference type="GeneID" id="108021683"/>
<gene>
    <name evidence="14" type="primary">dtr</name>
</gene>
<evidence type="ECO:0000256" key="10">
    <source>
        <dbReference type="ARBA" id="ARBA00031862"/>
    </source>
</evidence>
<keyword evidence="6" id="KW-0969">Cilium</keyword>
<keyword evidence="13" id="KW-1185">Reference proteome</keyword>
<feature type="region of interest" description="Disordered" evidence="12">
    <location>
        <begin position="1015"/>
        <end position="1069"/>
    </location>
</feature>
<evidence type="ECO:0000256" key="8">
    <source>
        <dbReference type="ARBA" id="ARBA00024433"/>
    </source>
</evidence>
<feature type="compositionally biased region" description="Acidic residues" evidence="12">
    <location>
        <begin position="1090"/>
        <end position="1099"/>
    </location>
</feature>
<dbReference type="GO" id="GO:0070840">
    <property type="term" value="F:dynein complex binding"/>
    <property type="evidence" value="ECO:0007669"/>
    <property type="project" value="TreeGrafter"/>
</dbReference>
<sequence length="1632" mass="185642">MSEKTGVVAPRREITGLNRMTSKGLKELCKKDKLYQTPRLNDVLYLHYQGFQSIECLEEYTELKCLWLECNAISEIQGLEQLTKLKSLYLQNNLITKMENLEPCKELDTLNLSSNHIRKIQNIGSDILPVLNTLNISSNYLKDCESLSDLVQCKTLSVLDLSNNRIDDILIVKVFEQMPSLKVLVLQGNPVVSRLPQYRKTLILACKELTYLDSRPVFPRDRACAEAWKKDGYEGERKENNRWNRAERRKIRDSVNSTIRMRNRHLPPDQQAPLLRSSDSEDDTCAEKSRKRAELENGGVDDLWDEVSGEQPSSEHSSSTCSSAEDNGSAGSQDDHIAEKISNRKPLEGRPKSLYNSDLNNAEEAHKNVRKEEDASKTEHTDDKDVVNLKTEQINNKGVVKAMRVPIEEAKLEELNIKKELIDKDDSNTAVEDSINDKPEDTVKPSIGADLTAITLDQPSVIEAEKIDTTNEDKLIKSNDDIVDEIESSSELDNDEDLENTCKTLTTIAQNNDLEEDQTNKEFKSKLIDEMYESFGADIDVELNEPLDLILNEGTTNYKPDERLSCEEKKTPREFYQEDVEPRFTPKTKEQLEFELDCALANDKCAYDLKEMGSQLEEDLEELRQSTQNLVGPVKEVTSQSDTETEEDELVIQQDVKSRLLAHQSIERRMKMKLREEIKAGVEPPKDLNESPFKESVTDDMQDQVLAKTLDDNTDNGTLLKETVPEDEQDQLFAKILDDATDNVPKRVFGSGCDAPSQDWPQEECMRQLTISETSVQEDIFNKPITNMTSAEEAEEICLQMDKKLAEDEEALRKLLQDLEDEVNETYDIETTVEYEETITTEETDVASICNSLLDDIIVEVTFNELVRAKKPKSFEFGPIESDEEFSYSAEPELEKLVPPELEDPARGKSLRECLDTFADFVTSMGDPKLPLLLGRKPTAGVEKIRAAQELLKSKNLAEFNKDTAESLDAQIAKEKEKLKRRVAASATRCFNQREKYDDTLEVVENRLMVVKKDSGELEELPPPPALISDTESEDYDTAEEEFTPGVGDHNQEARRPWTTPYKPKPRKSEEHLVIEAMQQREMESALQESPEDGREENDAVEDEFFSLEAMTTFGNLDSEFFQKLDFHEVNASDDAESAIECMRSYNELKAYMKAGSTEHQLTSEENEMLHAMISNESSEENIPSTPQREEEDDLLKKMVIRMKEYEERERQLQLAQADIPQELGPISLSLGGSKLFEQKSEITEAVGEDCENKTDDNLESQENEDNSQDKHEEHHMTSVQVEECTRIPRICQNKSIDDDIQSDASTDYESGEEIDVVEPPKLPEAVLKSFYSEGFEADLKMVHDLQEATRRNIQPPTTKTHNSNITSSSCSHPKNLMPRIFVQENQKEMKSPSTSEQSIGARAKWAKIAERLHEFLDPETIEMFNKQEFGESDEGEDEEDENIISDIIKTSESDPENTQVIENNKFGNAEILTVLDEHTNQQNIDHTNSSLSNGEDIVQIENQDKNIYCEQKVISNLEVKCLISEGEEMESTLAPDKALEKVLPFDKNSTHEEHCETSLNESEKLTPQESSLAEHFKIDYFEDPDPNEIEIDSVQPECLKTEQIECNLEILSEDGDVVVKELSVSAQMTFK</sequence>
<dbReference type="Proteomes" id="UP001652628">
    <property type="component" value="Chromosome 2L"/>
</dbReference>
<protein>
    <recommendedName>
        <fullName evidence="8">Dynein axonemal assembly factor 1 homolog</fullName>
    </recommendedName>
    <alternativeName>
        <fullName evidence="10">Defective transmitter-recycling protein</fullName>
    </alternativeName>
    <alternativeName>
        <fullName evidence="9">Leucine-rich repeat-containing protein 50 homolog</fullName>
    </alternativeName>
</protein>
<keyword evidence="5" id="KW-0677">Repeat</keyword>
<feature type="region of interest" description="Disordered" evidence="12">
    <location>
        <begin position="254"/>
        <end position="386"/>
    </location>
</feature>
<feature type="compositionally biased region" description="Polar residues" evidence="12">
    <location>
        <begin position="1355"/>
        <end position="1373"/>
    </location>
</feature>
<dbReference type="InterPro" id="IPR050576">
    <property type="entry name" value="Cilia_flagella_integrity"/>
</dbReference>
<dbReference type="GO" id="GO:0035082">
    <property type="term" value="P:axoneme assembly"/>
    <property type="evidence" value="ECO:0007669"/>
    <property type="project" value="TreeGrafter"/>
</dbReference>
<evidence type="ECO:0000256" key="9">
    <source>
        <dbReference type="ARBA" id="ARBA00030843"/>
    </source>
</evidence>
<feature type="compositionally biased region" description="Acidic residues" evidence="12">
    <location>
        <begin position="1031"/>
        <end position="1043"/>
    </location>
</feature>
<dbReference type="SMART" id="SM00365">
    <property type="entry name" value="LRR_SD22"/>
    <property type="match status" value="3"/>
</dbReference>
<dbReference type="Pfam" id="PF14580">
    <property type="entry name" value="LRR_9"/>
    <property type="match status" value="1"/>
</dbReference>
<feature type="compositionally biased region" description="Low complexity" evidence="12">
    <location>
        <begin position="309"/>
        <end position="325"/>
    </location>
</feature>
<feature type="compositionally biased region" description="Basic and acidic residues" evidence="12">
    <location>
        <begin position="333"/>
        <end position="351"/>
    </location>
</feature>
<dbReference type="PANTHER" id="PTHR45973:SF9">
    <property type="entry name" value="LEUCINE-RICH REPEAT-CONTAINING PROTEIN 46"/>
    <property type="match status" value="1"/>
</dbReference>
<evidence type="ECO:0000256" key="1">
    <source>
        <dbReference type="ARBA" id="ARBA00003843"/>
    </source>
</evidence>
<feature type="compositionally biased region" description="Basic and acidic residues" evidence="12">
    <location>
        <begin position="363"/>
        <end position="386"/>
    </location>
</feature>
<feature type="region of interest" description="Disordered" evidence="12">
    <location>
        <begin position="1296"/>
        <end position="1315"/>
    </location>
</feature>
<feature type="compositionally biased region" description="Acidic residues" evidence="12">
    <location>
        <begin position="1258"/>
        <end position="1267"/>
    </location>
</feature>
<dbReference type="RefSeq" id="XP_016945994.3">
    <property type="nucleotide sequence ID" value="XM_017090505.4"/>
</dbReference>
<feature type="region of interest" description="Disordered" evidence="12">
    <location>
        <begin position="1355"/>
        <end position="1375"/>
    </location>
</feature>
<evidence type="ECO:0000256" key="5">
    <source>
        <dbReference type="ARBA" id="ARBA00022737"/>
    </source>
</evidence>
<dbReference type="SUPFAM" id="SSF52075">
    <property type="entry name" value="Outer arm dynein light chain 1"/>
    <property type="match status" value="1"/>
</dbReference>
<proteinExistence type="inferred from homology"/>
<dbReference type="Gene3D" id="3.80.10.10">
    <property type="entry name" value="Ribonuclease Inhibitor"/>
    <property type="match status" value="2"/>
</dbReference>
<evidence type="ECO:0000256" key="4">
    <source>
        <dbReference type="ARBA" id="ARBA00022614"/>
    </source>
</evidence>
<dbReference type="Pfam" id="PF12799">
    <property type="entry name" value="LRR_4"/>
    <property type="match status" value="1"/>
</dbReference>
<dbReference type="InterPro" id="IPR025875">
    <property type="entry name" value="Leu-rich_rpt_4"/>
</dbReference>
<organism evidence="13 14">
    <name type="scientific">Drosophila suzukii</name>
    <name type="common">Spotted-wing drosophila fruit fly</name>
    <dbReference type="NCBI Taxonomy" id="28584"/>
    <lineage>
        <taxon>Eukaryota</taxon>
        <taxon>Metazoa</taxon>
        <taxon>Ecdysozoa</taxon>
        <taxon>Arthropoda</taxon>
        <taxon>Hexapoda</taxon>
        <taxon>Insecta</taxon>
        <taxon>Pterygota</taxon>
        <taxon>Neoptera</taxon>
        <taxon>Endopterygota</taxon>
        <taxon>Diptera</taxon>
        <taxon>Brachycera</taxon>
        <taxon>Muscomorpha</taxon>
        <taxon>Ephydroidea</taxon>
        <taxon>Drosophilidae</taxon>
        <taxon>Drosophila</taxon>
        <taxon>Sophophora</taxon>
    </lineage>
</organism>
<evidence type="ECO:0000256" key="2">
    <source>
        <dbReference type="ARBA" id="ARBA00004138"/>
    </source>
</evidence>
<feature type="coiled-coil region" evidence="11">
    <location>
        <begin position="791"/>
        <end position="829"/>
    </location>
</feature>
<dbReference type="InterPro" id="IPR032675">
    <property type="entry name" value="LRR_dom_sf"/>
</dbReference>
<feature type="region of interest" description="Disordered" evidence="12">
    <location>
        <begin position="1246"/>
        <end position="1282"/>
    </location>
</feature>
<name>A0AB39ZZ80_DROSZ</name>
<evidence type="ECO:0000256" key="11">
    <source>
        <dbReference type="SAM" id="Coils"/>
    </source>
</evidence>
<dbReference type="InterPro" id="IPR001611">
    <property type="entry name" value="Leu-rich_rpt"/>
</dbReference>
<comment type="similarity">
    <text evidence="3">Belongs to the DNAAF1 family.</text>
</comment>
<evidence type="ECO:0000256" key="12">
    <source>
        <dbReference type="SAM" id="MobiDB-lite"/>
    </source>
</evidence>
<evidence type="ECO:0000256" key="6">
    <source>
        <dbReference type="ARBA" id="ARBA00023069"/>
    </source>
</evidence>
<keyword evidence="7" id="KW-0966">Cell projection</keyword>
<reference evidence="14" key="2">
    <citation type="submission" date="2025-08" db="UniProtKB">
        <authorList>
            <consortium name="RefSeq"/>
        </authorList>
    </citation>
    <scope>IDENTIFICATION</scope>
</reference>
<evidence type="ECO:0000313" key="13">
    <source>
        <dbReference type="Proteomes" id="UP001652628"/>
    </source>
</evidence>
<reference evidence="13" key="1">
    <citation type="submission" date="2025-05" db="UniProtKB">
        <authorList>
            <consortium name="RefSeq"/>
        </authorList>
    </citation>
    <scope>NUCLEOTIDE SEQUENCE [LARGE SCALE GENOMIC DNA]</scope>
</reference>
<feature type="coiled-coil region" evidence="11">
    <location>
        <begin position="1189"/>
        <end position="1216"/>
    </location>
</feature>